<organism evidence="1 2">
    <name type="scientific">Geomobilimonas luticola</name>
    <dbReference type="NCBI Taxonomy" id="1114878"/>
    <lineage>
        <taxon>Bacteria</taxon>
        <taxon>Pseudomonadati</taxon>
        <taxon>Thermodesulfobacteriota</taxon>
        <taxon>Desulfuromonadia</taxon>
        <taxon>Geobacterales</taxon>
        <taxon>Geobacteraceae</taxon>
        <taxon>Geomobilimonas</taxon>
    </lineage>
</organism>
<reference evidence="1 2" key="1">
    <citation type="submission" date="2021-05" db="EMBL/GenBank/DDBJ databases">
        <title>The draft genome of Geobacter luticola JCM 17780.</title>
        <authorList>
            <person name="Xu Z."/>
            <person name="Masuda Y."/>
            <person name="Itoh H."/>
            <person name="Senoo K."/>
        </authorList>
    </citation>
    <scope>NUCLEOTIDE SEQUENCE [LARGE SCALE GENOMIC DNA]</scope>
    <source>
        <strain evidence="1 2">JCM 17780</strain>
    </source>
</reference>
<dbReference type="InterPro" id="IPR021938">
    <property type="entry name" value="DUF3553"/>
</dbReference>
<comment type="caution">
    <text evidence="1">The sequence shown here is derived from an EMBL/GenBank/DDBJ whole genome shotgun (WGS) entry which is preliminary data.</text>
</comment>
<protein>
    <submittedName>
        <fullName evidence="1">DUF3553 domain-containing protein</fullName>
    </submittedName>
</protein>
<accession>A0ABS5SE23</accession>
<dbReference type="EMBL" id="JAHCVK010000003">
    <property type="protein sequence ID" value="MBT0653420.1"/>
    <property type="molecule type" value="Genomic_DNA"/>
</dbReference>
<keyword evidence="2" id="KW-1185">Reference proteome</keyword>
<proteinExistence type="predicted"/>
<dbReference type="Proteomes" id="UP000756860">
    <property type="component" value="Unassembled WGS sequence"/>
</dbReference>
<gene>
    <name evidence="1" type="ORF">KI810_10165</name>
</gene>
<dbReference type="RefSeq" id="WP_214175417.1">
    <property type="nucleotide sequence ID" value="NZ_JAHCVK010000003.1"/>
</dbReference>
<name>A0ABS5SE23_9BACT</name>
<dbReference type="Pfam" id="PF12073">
    <property type="entry name" value="DUF3553"/>
    <property type="match status" value="1"/>
</dbReference>
<sequence>MIAKGDLVRHPVLPAWGIGKVLKTFQGGNLLVRFEGAGEKLLHPGFAGLEKIADDNIVYLVVRGIKVKRGRTVPTVSYIPLVRRDLH</sequence>
<evidence type="ECO:0000313" key="2">
    <source>
        <dbReference type="Proteomes" id="UP000756860"/>
    </source>
</evidence>
<evidence type="ECO:0000313" key="1">
    <source>
        <dbReference type="EMBL" id="MBT0653420.1"/>
    </source>
</evidence>